<dbReference type="AlphaFoldDB" id="A0A0M0BLT1"/>
<proteinExistence type="predicted"/>
<organism evidence="1 2">
    <name type="scientific">miscellaneous Crenarchaeota group-15 archaeon DG-45</name>
    <dbReference type="NCBI Taxonomy" id="1685127"/>
    <lineage>
        <taxon>Archaea</taxon>
        <taxon>Candidatus Bathyarchaeota</taxon>
        <taxon>MCG-15</taxon>
    </lineage>
</organism>
<accession>A0A0M0BLT1</accession>
<reference evidence="1 2" key="1">
    <citation type="submission" date="2015-06" db="EMBL/GenBank/DDBJ databases">
        <title>New insights into the roles of widespread benthic archaea in carbon and nitrogen cycling.</title>
        <authorList>
            <person name="Lazar C.S."/>
            <person name="Baker B.J."/>
            <person name="Seitz K.W."/>
            <person name="Hyde A.S."/>
            <person name="Dick G.J."/>
            <person name="Hinrichs K.-U."/>
            <person name="Teske A.P."/>
        </authorList>
    </citation>
    <scope>NUCLEOTIDE SEQUENCE [LARGE SCALE GENOMIC DNA]</scope>
    <source>
        <strain evidence="1">DG-45</strain>
    </source>
</reference>
<protein>
    <submittedName>
        <fullName evidence="1">Uncharacterized protein</fullName>
    </submittedName>
</protein>
<gene>
    <name evidence="1" type="ORF">AC482_06200</name>
</gene>
<evidence type="ECO:0000313" key="1">
    <source>
        <dbReference type="EMBL" id="KON29527.1"/>
    </source>
</evidence>
<evidence type="ECO:0000313" key="2">
    <source>
        <dbReference type="Proteomes" id="UP000037210"/>
    </source>
</evidence>
<sequence>MVLPAKIFEIKGDVDLGRIAEALRGFREVESYEDDEGGAQNLVTEVLDLKREEDVVAGFFSRDFVRGRYYRRQFVETLTTEEAPFWIRPFRGRTFLIVMAPSVARGVKKLLTNHVANKLSEVVYNATGAIVEVRIPHETLRELHESNPRATKLIWFDDVDIPSVEKLCLAGDGLADTKLYHDYLDHGMIWYVVFEVQKRGITVGITRNCVVTLFSKSTMDEFIGYILEDLLSLVE</sequence>
<comment type="caution">
    <text evidence="1">The sequence shown here is derived from an EMBL/GenBank/DDBJ whole genome shotgun (WGS) entry which is preliminary data.</text>
</comment>
<dbReference type="Proteomes" id="UP000037210">
    <property type="component" value="Unassembled WGS sequence"/>
</dbReference>
<name>A0A0M0BLT1_9ARCH</name>
<dbReference type="EMBL" id="LFWZ01000061">
    <property type="protein sequence ID" value="KON29527.1"/>
    <property type="molecule type" value="Genomic_DNA"/>
</dbReference>